<accession>A0ABW0S5Q5</accession>
<dbReference type="InterPro" id="IPR012908">
    <property type="entry name" value="PGAP1-ab_dom-like"/>
</dbReference>
<dbReference type="Gene3D" id="3.40.50.1820">
    <property type="entry name" value="alpha/beta hydrolase"/>
    <property type="match status" value="1"/>
</dbReference>
<dbReference type="RefSeq" id="WP_379777626.1">
    <property type="nucleotide sequence ID" value="NZ_JBHSMZ010000026.1"/>
</dbReference>
<name>A0ABW0S5Q5_9BURK</name>
<gene>
    <name evidence="3" type="ORF">ACFPO9_27630</name>
</gene>
<reference evidence="4" key="1">
    <citation type="journal article" date="2019" name="Int. J. Syst. Evol. Microbiol.">
        <title>The Global Catalogue of Microorganisms (GCM) 10K type strain sequencing project: providing services to taxonomists for standard genome sequencing and annotation.</title>
        <authorList>
            <consortium name="The Broad Institute Genomics Platform"/>
            <consortium name="The Broad Institute Genome Sequencing Center for Infectious Disease"/>
            <person name="Wu L."/>
            <person name="Ma J."/>
        </authorList>
    </citation>
    <scope>NUCLEOTIDE SEQUENCE [LARGE SCALE GENOMIC DNA]</scope>
    <source>
        <strain evidence="4">CGMCC 4.5798</strain>
    </source>
</reference>
<evidence type="ECO:0000259" key="2">
    <source>
        <dbReference type="Pfam" id="PF07819"/>
    </source>
</evidence>
<organism evidence="3 4">
    <name type="scientific">Massilia aerilata</name>
    <dbReference type="NCBI Taxonomy" id="453817"/>
    <lineage>
        <taxon>Bacteria</taxon>
        <taxon>Pseudomonadati</taxon>
        <taxon>Pseudomonadota</taxon>
        <taxon>Betaproteobacteria</taxon>
        <taxon>Burkholderiales</taxon>
        <taxon>Oxalobacteraceae</taxon>
        <taxon>Telluria group</taxon>
        <taxon>Massilia</taxon>
    </lineage>
</organism>
<feature type="domain" description="GPI inositol-deacylase PGAP1-like alpha/beta" evidence="2">
    <location>
        <begin position="283"/>
        <end position="317"/>
    </location>
</feature>
<dbReference type="EMBL" id="JBHSMZ010000026">
    <property type="protein sequence ID" value="MFC5552304.1"/>
    <property type="molecule type" value="Genomic_DNA"/>
</dbReference>
<keyword evidence="4" id="KW-1185">Reference proteome</keyword>
<dbReference type="SUPFAM" id="SSF53474">
    <property type="entry name" value="alpha/beta-Hydrolases"/>
    <property type="match status" value="1"/>
</dbReference>
<comment type="caution">
    <text evidence="3">The sequence shown here is derived from an EMBL/GenBank/DDBJ whole genome shotgun (WGS) entry which is preliminary data.</text>
</comment>
<protein>
    <submittedName>
        <fullName evidence="3">Esterase/lipase family protein</fullName>
    </submittedName>
</protein>
<proteinExistence type="predicted"/>
<evidence type="ECO:0000313" key="3">
    <source>
        <dbReference type="EMBL" id="MFC5552304.1"/>
    </source>
</evidence>
<evidence type="ECO:0000256" key="1">
    <source>
        <dbReference type="SAM" id="MobiDB-lite"/>
    </source>
</evidence>
<dbReference type="Proteomes" id="UP001596086">
    <property type="component" value="Unassembled WGS sequence"/>
</dbReference>
<dbReference type="Pfam" id="PF07819">
    <property type="entry name" value="PGAP1"/>
    <property type="match status" value="1"/>
</dbReference>
<dbReference type="InterPro" id="IPR029058">
    <property type="entry name" value="AB_hydrolase_fold"/>
</dbReference>
<sequence>MTDSTNDVKKMTQSVGGAMEGEFDLTPSHTEQRETIFMMPPSRVIPIIFLPGVMGSNLRMSRARTAKVGDENDIAWRPDTLGATTLFTKVTTASLLTPEERQLKLDPDETEVDYYRFTENEGRFDPSGDQTQTSDNRHSNIPDSLRNVGMLTTDRAAWGADSTKKSAGAATAAQKARWRGWSEIGFNDYRDALEILEGRLYHITDPYYAQVSHNPLHEVWVSGKDYGRSVTGVNLAKWGAPAGKALEETEVLRIANCLYPVHAMGYNWLQSNAVSARKTAARIRALIKSYQDHGQKCDKVILVTHSMGGILARAIIHPEMGGLNDAVLGIYHSVQPVHGAGAAYKRVRSGVTGHLPTALVIGNTGQDVTAVFANAPGPLELLPTSAYGQGWLKVVDQNDRVLAQWPTNAKDVGSQPGTSNALQTDGTPLKDIYLQKSGNWWRLINPEWTNPAGKKYKNSSAWEMVRQRIIDSQDFHDKIKHTFHANTYASYGTDATDKNLTHGNVIYKVDSLSNDFNDIASSISPGRGAPSTWKIISEDGKGDLIVMSAEKRKFKLKLLSPRDPGDGTVPADYSAAKVKAKIHFKQTGYDHQGSYHNDFVLASMLYSVVKIANTAEG</sequence>
<feature type="region of interest" description="Disordered" evidence="1">
    <location>
        <begin position="120"/>
        <end position="145"/>
    </location>
</feature>
<evidence type="ECO:0000313" key="4">
    <source>
        <dbReference type="Proteomes" id="UP001596086"/>
    </source>
</evidence>